<reference evidence="2 3" key="1">
    <citation type="journal article" date="2019" name="Int. J. Syst. Evol. Microbiol.">
        <title>The Global Catalogue of Microorganisms (GCM) 10K type strain sequencing project: providing services to taxonomists for standard genome sequencing and annotation.</title>
        <authorList>
            <consortium name="The Broad Institute Genomics Platform"/>
            <consortium name="The Broad Institute Genome Sequencing Center for Infectious Disease"/>
            <person name="Wu L."/>
            <person name="Ma J."/>
        </authorList>
    </citation>
    <scope>NUCLEOTIDE SEQUENCE [LARGE SCALE GENOMIC DNA]</scope>
    <source>
        <strain evidence="2 3">JCM 10425</strain>
    </source>
</reference>
<proteinExistence type="predicted"/>
<gene>
    <name evidence="2" type="ORF">GCM10009539_62630</name>
</gene>
<dbReference type="EMBL" id="BAAAGX010000027">
    <property type="protein sequence ID" value="GAA0267293.1"/>
    <property type="molecule type" value="Genomic_DNA"/>
</dbReference>
<keyword evidence="1" id="KW-0472">Membrane</keyword>
<sequence length="109" mass="11886">MTDDGRTTHVLPVLATIAGVAGLWFDGMLYLTLGFQTIDAPERSMASFYSPTNFDAALLLGLIAMTAICLRTGWKLFRRPARRNQATFFFVLTIGGAAALPARFVVESL</sequence>
<keyword evidence="3" id="KW-1185">Reference proteome</keyword>
<dbReference type="Proteomes" id="UP001500967">
    <property type="component" value="Unassembled WGS sequence"/>
</dbReference>
<comment type="caution">
    <text evidence="2">The sequence shown here is derived from an EMBL/GenBank/DDBJ whole genome shotgun (WGS) entry which is preliminary data.</text>
</comment>
<keyword evidence="1" id="KW-0812">Transmembrane</keyword>
<feature type="transmembrane region" description="Helical" evidence="1">
    <location>
        <begin position="86"/>
        <end position="106"/>
    </location>
</feature>
<name>A0ABN0UZD4_9ACTN</name>
<evidence type="ECO:0000256" key="1">
    <source>
        <dbReference type="SAM" id="Phobius"/>
    </source>
</evidence>
<feature type="transmembrane region" description="Helical" evidence="1">
    <location>
        <begin position="56"/>
        <end position="74"/>
    </location>
</feature>
<evidence type="ECO:0000313" key="3">
    <source>
        <dbReference type="Proteomes" id="UP001500967"/>
    </source>
</evidence>
<keyword evidence="1" id="KW-1133">Transmembrane helix</keyword>
<protein>
    <submittedName>
        <fullName evidence="2">Uncharacterized protein</fullName>
    </submittedName>
</protein>
<accession>A0ABN0UZD4</accession>
<evidence type="ECO:0000313" key="2">
    <source>
        <dbReference type="EMBL" id="GAA0267293.1"/>
    </source>
</evidence>
<organism evidence="2 3">
    <name type="scientific">Cryptosporangium japonicum</name>
    <dbReference type="NCBI Taxonomy" id="80872"/>
    <lineage>
        <taxon>Bacteria</taxon>
        <taxon>Bacillati</taxon>
        <taxon>Actinomycetota</taxon>
        <taxon>Actinomycetes</taxon>
        <taxon>Cryptosporangiales</taxon>
        <taxon>Cryptosporangiaceae</taxon>
        <taxon>Cryptosporangium</taxon>
    </lineage>
</organism>
<feature type="transmembrane region" description="Helical" evidence="1">
    <location>
        <begin position="12"/>
        <end position="36"/>
    </location>
</feature>